<name>A0A542SRA4_9MICO</name>
<feature type="domain" description="General stress protein 17M-like" evidence="3">
    <location>
        <begin position="19"/>
        <end position="90"/>
    </location>
</feature>
<organism evidence="4 5">
    <name type="scientific">Rarobacter incanus</name>
    <dbReference type="NCBI Taxonomy" id="153494"/>
    <lineage>
        <taxon>Bacteria</taxon>
        <taxon>Bacillati</taxon>
        <taxon>Actinomycetota</taxon>
        <taxon>Actinomycetes</taxon>
        <taxon>Micrococcales</taxon>
        <taxon>Rarobacteraceae</taxon>
        <taxon>Rarobacter</taxon>
    </lineage>
</organism>
<dbReference type="InterPro" id="IPR025889">
    <property type="entry name" value="GSP17M-like_dom"/>
</dbReference>
<keyword evidence="2" id="KW-0812">Transmembrane</keyword>
<evidence type="ECO:0000259" key="3">
    <source>
        <dbReference type="Pfam" id="PF11181"/>
    </source>
</evidence>
<evidence type="ECO:0000313" key="5">
    <source>
        <dbReference type="Proteomes" id="UP000316181"/>
    </source>
</evidence>
<dbReference type="Pfam" id="PF11181">
    <property type="entry name" value="YflT"/>
    <property type="match status" value="1"/>
</dbReference>
<evidence type="ECO:0000256" key="1">
    <source>
        <dbReference type="SAM" id="MobiDB-lite"/>
    </source>
</evidence>
<proteinExistence type="predicted"/>
<feature type="compositionally biased region" description="Polar residues" evidence="1">
    <location>
        <begin position="230"/>
        <end position="241"/>
    </location>
</feature>
<evidence type="ECO:0000313" key="4">
    <source>
        <dbReference type="EMBL" id="TQK77156.1"/>
    </source>
</evidence>
<dbReference type="RefSeq" id="WP_211344985.1">
    <property type="nucleotide sequence ID" value="NZ_BAAATB010000006.1"/>
</dbReference>
<protein>
    <recommendedName>
        <fullName evidence="3">General stress protein 17M-like domain-containing protein</fullName>
    </recommendedName>
</protein>
<feature type="compositionally biased region" description="Basic and acidic residues" evidence="1">
    <location>
        <begin position="197"/>
        <end position="212"/>
    </location>
</feature>
<keyword evidence="2" id="KW-0472">Membrane</keyword>
<sequence length="241" mass="25054">MTFGAANNSRIPTLPQGVEIASFSNYLDAQKAVDYLSDKAFAVQNVTIVGEDVKMVERVTGRLTYSKVALAGMASGAWFGLFIGLLFMLFVNDGTVAMISAVAVGAGFGMLFSVISFALTGGKRDFTSATQLVAARYVVLCEAASSGAARELLRAGGYLRQTPPPSAPAVQLPADQRSAVGTDGDPAEQPSKPHPNFVDEHGRPRYGVRTEDLPSGAGATGAAPHGSTAEAPNTADTRGEL</sequence>
<gene>
    <name evidence="4" type="ORF">FB389_1871</name>
</gene>
<dbReference type="Proteomes" id="UP000316181">
    <property type="component" value="Unassembled WGS sequence"/>
</dbReference>
<evidence type="ECO:0000256" key="2">
    <source>
        <dbReference type="SAM" id="Phobius"/>
    </source>
</evidence>
<feature type="transmembrane region" description="Helical" evidence="2">
    <location>
        <begin position="96"/>
        <end position="119"/>
    </location>
</feature>
<dbReference type="EMBL" id="VFNV01000001">
    <property type="protein sequence ID" value="TQK77156.1"/>
    <property type="molecule type" value="Genomic_DNA"/>
</dbReference>
<feature type="transmembrane region" description="Helical" evidence="2">
    <location>
        <begin position="68"/>
        <end position="90"/>
    </location>
</feature>
<accession>A0A542SRA4</accession>
<reference evidence="4 5" key="1">
    <citation type="submission" date="2019-06" db="EMBL/GenBank/DDBJ databases">
        <title>Sequencing the genomes of 1000 actinobacteria strains.</title>
        <authorList>
            <person name="Klenk H.-P."/>
        </authorList>
    </citation>
    <scope>NUCLEOTIDE SEQUENCE [LARGE SCALE GENOMIC DNA]</scope>
    <source>
        <strain evidence="4 5">DSM 10596</strain>
    </source>
</reference>
<dbReference type="AlphaFoldDB" id="A0A542SRA4"/>
<keyword evidence="5" id="KW-1185">Reference proteome</keyword>
<feature type="region of interest" description="Disordered" evidence="1">
    <location>
        <begin position="163"/>
        <end position="241"/>
    </location>
</feature>
<comment type="caution">
    <text evidence="4">The sequence shown here is derived from an EMBL/GenBank/DDBJ whole genome shotgun (WGS) entry which is preliminary data.</text>
</comment>
<keyword evidence="2" id="KW-1133">Transmembrane helix</keyword>